<dbReference type="InterPro" id="IPR000515">
    <property type="entry name" value="MetI-like"/>
</dbReference>
<evidence type="ECO:0000256" key="2">
    <source>
        <dbReference type="ARBA" id="ARBA00022448"/>
    </source>
</evidence>
<evidence type="ECO:0000256" key="6">
    <source>
        <dbReference type="ARBA" id="ARBA00023136"/>
    </source>
</evidence>
<dbReference type="InterPro" id="IPR051393">
    <property type="entry name" value="ABC_transporter_permease"/>
</dbReference>
<feature type="transmembrane region" description="Helical" evidence="7">
    <location>
        <begin position="112"/>
        <end position="131"/>
    </location>
</feature>
<feature type="transmembrane region" description="Helical" evidence="7">
    <location>
        <begin position="160"/>
        <end position="185"/>
    </location>
</feature>
<keyword evidence="4 7" id="KW-0812">Transmembrane</keyword>
<keyword evidence="2 7" id="KW-0813">Transport</keyword>
<evidence type="ECO:0000256" key="4">
    <source>
        <dbReference type="ARBA" id="ARBA00022692"/>
    </source>
</evidence>
<feature type="transmembrane region" description="Helical" evidence="7">
    <location>
        <begin position="266"/>
        <end position="286"/>
    </location>
</feature>
<dbReference type="SUPFAM" id="SSF160964">
    <property type="entry name" value="MalF N-terminal region-like"/>
    <property type="match status" value="1"/>
</dbReference>
<dbReference type="GO" id="GO:0005886">
    <property type="term" value="C:plasma membrane"/>
    <property type="evidence" value="ECO:0007669"/>
    <property type="project" value="UniProtKB-SubCell"/>
</dbReference>
<evidence type="ECO:0000256" key="7">
    <source>
        <dbReference type="RuleBase" id="RU363032"/>
    </source>
</evidence>
<proteinExistence type="inferred from homology"/>
<keyword evidence="3" id="KW-1003">Cell membrane</keyword>
<reference evidence="9" key="1">
    <citation type="submission" date="2016-11" db="EMBL/GenBank/DDBJ databases">
        <authorList>
            <person name="Varghese N."/>
            <person name="Submissions S."/>
        </authorList>
    </citation>
    <scope>NUCLEOTIDE SEQUENCE [LARGE SCALE GENOMIC DNA]</scope>
    <source>
        <strain evidence="9">DSM 16785</strain>
    </source>
</reference>
<dbReference type="SUPFAM" id="SSF161098">
    <property type="entry name" value="MetI-like"/>
    <property type="match status" value="1"/>
</dbReference>
<dbReference type="OrthoDB" id="9777304at2"/>
<dbReference type="InterPro" id="IPR035906">
    <property type="entry name" value="MetI-like_sf"/>
</dbReference>
<evidence type="ECO:0000259" key="8">
    <source>
        <dbReference type="PROSITE" id="PS50928"/>
    </source>
</evidence>
<dbReference type="PANTHER" id="PTHR30193:SF37">
    <property type="entry name" value="INNER MEMBRANE ABC TRANSPORTER PERMEASE PROTEIN YCJO"/>
    <property type="match status" value="1"/>
</dbReference>
<feature type="domain" description="ABC transmembrane type-1" evidence="8">
    <location>
        <begin position="71"/>
        <end position="287"/>
    </location>
</feature>
<dbReference type="STRING" id="1122195.SAMN02745164_01170"/>
<evidence type="ECO:0000256" key="1">
    <source>
        <dbReference type="ARBA" id="ARBA00004651"/>
    </source>
</evidence>
<dbReference type="Proteomes" id="UP000184334">
    <property type="component" value="Unassembled WGS sequence"/>
</dbReference>
<dbReference type="Pfam" id="PF00528">
    <property type="entry name" value="BPD_transp_1"/>
    <property type="match status" value="1"/>
</dbReference>
<evidence type="ECO:0000313" key="9">
    <source>
        <dbReference type="EMBL" id="SHE80396.1"/>
    </source>
</evidence>
<feature type="transmembrane region" description="Helical" evidence="7">
    <location>
        <begin position="75"/>
        <end position="100"/>
    </location>
</feature>
<comment type="similarity">
    <text evidence="7">Belongs to the binding-protein-dependent transport system permease family.</text>
</comment>
<protein>
    <submittedName>
        <fullName evidence="9">Carbohydrate ABC transporter membrane protein 1, CUT1 family (TC 3.A.1.1.-)</fullName>
    </submittedName>
</protein>
<sequence>MKKRSLKEKLKILLLISPWLISFLIFKLYPIIYSFYLSFTRYNPIRNKPPIFVGLRNYEKILNDSIFATALKNTVLFVIITVPLTTIIALFIANLLVSNLNIRKKQFFQSSYFMPVVTSMVVIATIFSFLYSPNGYLTALIKFLGADIKFGRGILADPKYALYAIMLMDVWASFGYYTILFLAGLQSIDEQIYEAAAIDGAKGFILFRKITFPLISPMLLFVLVINTIRSFQIFIEVYVMTQGGPLRSTTTVVYYLYETGFHKMKMGYASAMAYVLFLIILFFTIIQKLVVRDKR</sequence>
<organism evidence="9 10">
    <name type="scientific">Marinitoga hydrogenitolerans (strain DSM 16785 / JCM 12826 / AT1271)</name>
    <dbReference type="NCBI Taxonomy" id="1122195"/>
    <lineage>
        <taxon>Bacteria</taxon>
        <taxon>Thermotogati</taxon>
        <taxon>Thermotogota</taxon>
        <taxon>Thermotogae</taxon>
        <taxon>Petrotogales</taxon>
        <taxon>Petrotogaceae</taxon>
        <taxon>Marinitoga</taxon>
    </lineage>
</organism>
<evidence type="ECO:0000256" key="3">
    <source>
        <dbReference type="ARBA" id="ARBA00022475"/>
    </source>
</evidence>
<dbReference type="RefSeq" id="WP_072864416.1">
    <property type="nucleotide sequence ID" value="NZ_FQUI01000016.1"/>
</dbReference>
<comment type="subcellular location">
    <subcellularLocation>
        <location evidence="1 7">Cell membrane</location>
        <topology evidence="1 7">Multi-pass membrane protein</topology>
    </subcellularLocation>
</comment>
<dbReference type="AlphaFoldDB" id="A0A1M4WGN8"/>
<dbReference type="EMBL" id="FQUI01000016">
    <property type="protein sequence ID" value="SHE80396.1"/>
    <property type="molecule type" value="Genomic_DNA"/>
</dbReference>
<feature type="transmembrane region" description="Helical" evidence="7">
    <location>
        <begin position="206"/>
        <end position="228"/>
    </location>
</feature>
<evidence type="ECO:0000313" key="10">
    <source>
        <dbReference type="Proteomes" id="UP000184334"/>
    </source>
</evidence>
<evidence type="ECO:0000256" key="5">
    <source>
        <dbReference type="ARBA" id="ARBA00022989"/>
    </source>
</evidence>
<keyword evidence="5 7" id="KW-1133">Transmembrane helix</keyword>
<dbReference type="PANTHER" id="PTHR30193">
    <property type="entry name" value="ABC TRANSPORTER PERMEASE PROTEIN"/>
    <property type="match status" value="1"/>
</dbReference>
<gene>
    <name evidence="9" type="ORF">SAMN02745164_01170</name>
</gene>
<dbReference type="GO" id="GO:0055085">
    <property type="term" value="P:transmembrane transport"/>
    <property type="evidence" value="ECO:0007669"/>
    <property type="project" value="InterPro"/>
</dbReference>
<keyword evidence="10" id="KW-1185">Reference proteome</keyword>
<keyword evidence="6 7" id="KW-0472">Membrane</keyword>
<comment type="caution">
    <text evidence="9">The sequence shown here is derived from an EMBL/GenBank/DDBJ whole genome shotgun (WGS) entry which is preliminary data.</text>
</comment>
<dbReference type="PROSITE" id="PS50928">
    <property type="entry name" value="ABC_TM1"/>
    <property type="match status" value="1"/>
</dbReference>
<name>A0A1M4WGN8_MARH1</name>
<accession>A0A1M4WGN8</accession>
<dbReference type="CDD" id="cd06261">
    <property type="entry name" value="TM_PBP2"/>
    <property type="match status" value="1"/>
</dbReference>
<dbReference type="Gene3D" id="1.10.3720.10">
    <property type="entry name" value="MetI-like"/>
    <property type="match status" value="1"/>
</dbReference>
<feature type="transmembrane region" description="Helical" evidence="7">
    <location>
        <begin position="12"/>
        <end position="36"/>
    </location>
</feature>